<dbReference type="AlphaFoldDB" id="A0A076EWB6"/>
<gene>
    <name evidence="4" type="ORF">EP51_24445</name>
</gene>
<sequence>MSDPSSELSEPVPGPEWPGPEGAMGRVKRWWVVAAVLILIATAVLALRSYQDSGDPQLGQPSVTDTAPAPSGGASGPAPVALRIPALGVDESLITLGLNPDETVEVPTDFDKPGWYKFGPAPGQLGSAVILGHVDSYEGPAVFYRLNDLAAGDSIEVSLADGTIAHFAVTKVETYPKTEFPAEEVYGSHGDETLQLVTCGGEYDVEARSYLSNIVAYTSLVDTDSGEAPAAAGQK</sequence>
<accession>A0A076EWB6</accession>
<feature type="transmembrane region" description="Helical" evidence="3">
    <location>
        <begin position="30"/>
        <end position="47"/>
    </location>
</feature>
<feature type="region of interest" description="Disordered" evidence="2">
    <location>
        <begin position="1"/>
        <end position="21"/>
    </location>
</feature>
<keyword evidence="1" id="KW-0378">Hydrolase</keyword>
<keyword evidence="3" id="KW-1133">Transmembrane helix</keyword>
<evidence type="ECO:0000256" key="3">
    <source>
        <dbReference type="SAM" id="Phobius"/>
    </source>
</evidence>
<dbReference type="EMBL" id="CP008947">
    <property type="protein sequence ID" value="AII07624.1"/>
    <property type="molecule type" value="Genomic_DNA"/>
</dbReference>
<dbReference type="eggNOG" id="COG3764">
    <property type="taxonomic scope" value="Bacteria"/>
</dbReference>
<dbReference type="Gene3D" id="2.40.260.10">
    <property type="entry name" value="Sortase"/>
    <property type="match status" value="1"/>
</dbReference>
<dbReference type="GO" id="GO:0016787">
    <property type="term" value="F:hydrolase activity"/>
    <property type="evidence" value="ECO:0007669"/>
    <property type="project" value="UniProtKB-KW"/>
</dbReference>
<name>A0A076EWB6_RHOOP</name>
<dbReference type="InterPro" id="IPR042001">
    <property type="entry name" value="Sortase_F"/>
</dbReference>
<protein>
    <submittedName>
        <fullName evidence="4">Sortase</fullName>
    </submittedName>
</protein>
<feature type="compositionally biased region" description="Polar residues" evidence="2">
    <location>
        <begin position="54"/>
        <end position="65"/>
    </location>
</feature>
<feature type="region of interest" description="Disordered" evidence="2">
    <location>
        <begin position="54"/>
        <end position="75"/>
    </location>
</feature>
<dbReference type="NCBIfam" id="NF033748">
    <property type="entry name" value="class_F_sortase"/>
    <property type="match status" value="1"/>
</dbReference>
<dbReference type="SUPFAM" id="SSF63817">
    <property type="entry name" value="Sortase"/>
    <property type="match status" value="1"/>
</dbReference>
<dbReference type="Proteomes" id="UP000028488">
    <property type="component" value="Chromosome"/>
</dbReference>
<reference evidence="4 5" key="1">
    <citation type="submission" date="2014-07" db="EMBL/GenBank/DDBJ databases">
        <title>Genome Sequence of Rhodococcus opacus Strain R7, a Biodegrader of Mono- and Polycyclic Aromatic Hydrocarbons.</title>
        <authorList>
            <person name="Di Gennaro P."/>
            <person name="Zampolli J."/>
            <person name="Presti I."/>
            <person name="Cappelletti M."/>
            <person name="D'Ursi P."/>
            <person name="Orro A."/>
            <person name="Mezzelani A."/>
            <person name="Milanesi L."/>
        </authorList>
    </citation>
    <scope>NUCLEOTIDE SEQUENCE [LARGE SCALE GENOMIC DNA]</scope>
    <source>
        <strain evidence="4 5">R7</strain>
    </source>
</reference>
<evidence type="ECO:0000256" key="1">
    <source>
        <dbReference type="ARBA" id="ARBA00022801"/>
    </source>
</evidence>
<organism evidence="4 5">
    <name type="scientific">Rhodococcus opacus</name>
    <name type="common">Nocardia opaca</name>
    <dbReference type="NCBI Taxonomy" id="37919"/>
    <lineage>
        <taxon>Bacteria</taxon>
        <taxon>Bacillati</taxon>
        <taxon>Actinomycetota</taxon>
        <taxon>Actinomycetes</taxon>
        <taxon>Mycobacteriales</taxon>
        <taxon>Nocardiaceae</taxon>
        <taxon>Rhodococcus</taxon>
    </lineage>
</organism>
<dbReference type="InterPro" id="IPR005754">
    <property type="entry name" value="Sortase"/>
</dbReference>
<keyword evidence="3" id="KW-0812">Transmembrane</keyword>
<proteinExistence type="predicted"/>
<evidence type="ECO:0000313" key="5">
    <source>
        <dbReference type="Proteomes" id="UP000028488"/>
    </source>
</evidence>
<evidence type="ECO:0000256" key="2">
    <source>
        <dbReference type="SAM" id="MobiDB-lite"/>
    </source>
</evidence>
<keyword evidence="3" id="KW-0472">Membrane</keyword>
<dbReference type="InterPro" id="IPR023365">
    <property type="entry name" value="Sortase_dom-sf"/>
</dbReference>
<evidence type="ECO:0000313" key="4">
    <source>
        <dbReference type="EMBL" id="AII07624.1"/>
    </source>
</evidence>
<dbReference type="CDD" id="cd05829">
    <property type="entry name" value="Sortase_F"/>
    <property type="match status" value="1"/>
</dbReference>
<dbReference type="Pfam" id="PF04203">
    <property type="entry name" value="Sortase"/>
    <property type="match status" value="1"/>
</dbReference>